<evidence type="ECO:0000313" key="4">
    <source>
        <dbReference type="Proteomes" id="UP000092714"/>
    </source>
</evidence>
<dbReference type="PANTHER" id="PTHR43736:SF1">
    <property type="entry name" value="DIHYDRONEOPTERIN TRIPHOSPHATE DIPHOSPHATASE"/>
    <property type="match status" value="1"/>
</dbReference>
<dbReference type="OrthoDB" id="9787880at2"/>
<keyword evidence="3" id="KW-0378">Hydrolase</keyword>
<dbReference type="Proteomes" id="UP000092714">
    <property type="component" value="Unassembled WGS sequence"/>
</dbReference>
<name>A0A173Z6L5_9CLOT</name>
<dbReference type="SUPFAM" id="SSF55811">
    <property type="entry name" value="Nudix"/>
    <property type="match status" value="1"/>
</dbReference>
<dbReference type="AlphaFoldDB" id="A0A173Z6L5"/>
<keyword evidence="4" id="KW-1185">Reference proteome</keyword>
<dbReference type="PROSITE" id="PS51462">
    <property type="entry name" value="NUDIX"/>
    <property type="match status" value="1"/>
</dbReference>
<proteinExistence type="inferred from homology"/>
<comment type="similarity">
    <text evidence="1">Belongs to the Nudix hydrolase family.</text>
</comment>
<feature type="domain" description="Nudix hydrolase" evidence="2">
    <location>
        <begin position="41"/>
        <end position="180"/>
    </location>
</feature>
<gene>
    <name evidence="3" type="ORF">CP373A1_08460</name>
</gene>
<dbReference type="PANTHER" id="PTHR43736">
    <property type="entry name" value="ADP-RIBOSE PYROPHOSPHATASE"/>
    <property type="match status" value="1"/>
</dbReference>
<dbReference type="Pfam" id="PF00293">
    <property type="entry name" value="NUDIX"/>
    <property type="match status" value="1"/>
</dbReference>
<dbReference type="eggNOG" id="COG1051">
    <property type="taxonomic scope" value="Bacteria"/>
</dbReference>
<dbReference type="GeneID" id="42776028"/>
<evidence type="ECO:0000256" key="1">
    <source>
        <dbReference type="ARBA" id="ARBA00005582"/>
    </source>
</evidence>
<sequence>MNWIKEIENYVPFNAQEESDKKIILDAIRNHSNILTRDNEIMHITSSGYILNKTRDKVLMIYHRIYNSWSWTGGHADGDDNLLHIAIKEAKEETGIQNLNLIIPNIFSLDILTVEGHYKKGKFVSPHLHLSVAYLFEGDENTKLILNEEETKGVKWIPISEIHNACTEDKMIKLYDKFHQKLNDLIKSNL</sequence>
<dbReference type="GO" id="GO:0016787">
    <property type="term" value="F:hydrolase activity"/>
    <property type="evidence" value="ECO:0007669"/>
    <property type="project" value="UniProtKB-KW"/>
</dbReference>
<evidence type="ECO:0000313" key="3">
    <source>
        <dbReference type="EMBL" id="OBY10534.1"/>
    </source>
</evidence>
<comment type="caution">
    <text evidence="3">The sequence shown here is derived from an EMBL/GenBank/DDBJ whole genome shotgun (WGS) entry which is preliminary data.</text>
</comment>
<reference evidence="3 4" key="1">
    <citation type="submission" date="2016-06" db="EMBL/GenBank/DDBJ databases">
        <authorList>
            <person name="Kjaerup R.B."/>
            <person name="Dalgaard T.S."/>
            <person name="Juul-Madsen H.R."/>
        </authorList>
    </citation>
    <scope>NUCLEOTIDE SEQUENCE [LARGE SCALE GENOMIC DNA]</scope>
    <source>
        <strain evidence="3 4">373-A1</strain>
    </source>
</reference>
<protein>
    <submittedName>
        <fullName evidence="3">NUDIX hydrolase</fullName>
    </submittedName>
</protein>
<accession>A0A173Z6L5</accession>
<dbReference type="InterPro" id="IPR015797">
    <property type="entry name" value="NUDIX_hydrolase-like_dom_sf"/>
</dbReference>
<dbReference type="RefSeq" id="WP_027098202.1">
    <property type="nucleotide sequence ID" value="NZ_CABHIH010000002.1"/>
</dbReference>
<dbReference type="Gene3D" id="3.90.79.10">
    <property type="entry name" value="Nucleoside Triphosphate Pyrophosphohydrolase"/>
    <property type="match status" value="1"/>
</dbReference>
<evidence type="ECO:0000259" key="2">
    <source>
        <dbReference type="PROSITE" id="PS51462"/>
    </source>
</evidence>
<dbReference type="InterPro" id="IPR000086">
    <property type="entry name" value="NUDIX_hydrolase_dom"/>
</dbReference>
<organism evidence="3 4">
    <name type="scientific">Clostridium paraputrificum</name>
    <dbReference type="NCBI Taxonomy" id="29363"/>
    <lineage>
        <taxon>Bacteria</taxon>
        <taxon>Bacillati</taxon>
        <taxon>Bacillota</taxon>
        <taxon>Clostridia</taxon>
        <taxon>Eubacteriales</taxon>
        <taxon>Clostridiaceae</taxon>
        <taxon>Clostridium</taxon>
    </lineage>
</organism>
<dbReference type="EMBL" id="MAPZ01000019">
    <property type="protein sequence ID" value="OBY10534.1"/>
    <property type="molecule type" value="Genomic_DNA"/>
</dbReference>
<dbReference type="CDD" id="cd03674">
    <property type="entry name" value="NUDIX_Hydrolase"/>
    <property type="match status" value="1"/>
</dbReference>